<dbReference type="STRING" id="51031.W2TKU5"/>
<dbReference type="Gene3D" id="1.25.40.180">
    <property type="match status" value="1"/>
</dbReference>
<dbReference type="OMA" id="QWSANIG"/>
<protein>
    <recommendedName>
        <fullName evidence="2">MI domain-containing protein</fullName>
    </recommendedName>
</protein>
<evidence type="ECO:0000256" key="1">
    <source>
        <dbReference type="SAM" id="MobiDB-lite"/>
    </source>
</evidence>
<dbReference type="EMBL" id="KI658525">
    <property type="protein sequence ID" value="ETN82239.1"/>
    <property type="molecule type" value="Genomic_DNA"/>
</dbReference>
<name>W2TKU5_NECAM</name>
<proteinExistence type="predicted"/>
<accession>W2TKU5</accession>
<dbReference type="PROSITE" id="PS51366">
    <property type="entry name" value="MI"/>
    <property type="match status" value="1"/>
</dbReference>
<gene>
    <name evidence="3" type="ORF">NECAME_08062</name>
</gene>
<dbReference type="OrthoDB" id="5794722at2759"/>
<evidence type="ECO:0000259" key="2">
    <source>
        <dbReference type="PROSITE" id="PS51366"/>
    </source>
</evidence>
<evidence type="ECO:0000313" key="3">
    <source>
        <dbReference type="EMBL" id="ETN82239.1"/>
    </source>
</evidence>
<keyword evidence="4" id="KW-1185">Reference proteome</keyword>
<evidence type="ECO:0000313" key="4">
    <source>
        <dbReference type="Proteomes" id="UP000053676"/>
    </source>
</evidence>
<feature type="region of interest" description="Disordered" evidence="1">
    <location>
        <begin position="33"/>
        <end position="77"/>
    </location>
</feature>
<sequence>MPYPTFNNMEEDPEEIAEREMEKKIAELGLTNTKIASKKKLPSAPQPSPVRPVAKNPKEAKAIRKKRNRGVSGSSIKKDGGRFEFGLDYDFEDDFEEVTDETETLEEYHHPCGSYTSRSMGFGSMESDSEASNDSPNAKANGDQVLRVRDVILEAISPDDDGFSEDSLANLLAEEYDETGRVKLLHDALSAICNKKDEIVADPKYEYRVVSMIARLIHQGLLKGASVVNYVEHVRNRDHGMRLLEASTMVPSKGKDDSLLLTQVEKLAKELATEYDTKEVAEDLSGRNVPFYHANFVYQVCLEAISSMNMDVIYFATKALKDLLDHRTLEQWSANIGVERFFKNIPMVEMDLPGATSLATMLMSYAANDVQIIDESVAILCPKPTRFVKAGPQGKLSVVENNKEECNEMNYFSMEQ</sequence>
<dbReference type="Proteomes" id="UP000053676">
    <property type="component" value="Unassembled WGS sequence"/>
</dbReference>
<dbReference type="SUPFAM" id="SSF48371">
    <property type="entry name" value="ARM repeat"/>
    <property type="match status" value="1"/>
</dbReference>
<organism evidence="3 4">
    <name type="scientific">Necator americanus</name>
    <name type="common">Human hookworm</name>
    <dbReference type="NCBI Taxonomy" id="51031"/>
    <lineage>
        <taxon>Eukaryota</taxon>
        <taxon>Metazoa</taxon>
        <taxon>Ecdysozoa</taxon>
        <taxon>Nematoda</taxon>
        <taxon>Chromadorea</taxon>
        <taxon>Rhabditida</taxon>
        <taxon>Rhabditina</taxon>
        <taxon>Rhabditomorpha</taxon>
        <taxon>Strongyloidea</taxon>
        <taxon>Ancylostomatidae</taxon>
        <taxon>Bunostominae</taxon>
        <taxon>Necator</taxon>
    </lineage>
</organism>
<dbReference type="InterPro" id="IPR003891">
    <property type="entry name" value="Initiation_fac_eIF4g_MI"/>
</dbReference>
<feature type="domain" description="MI" evidence="2">
    <location>
        <begin position="259"/>
        <end position="382"/>
    </location>
</feature>
<reference evidence="4" key="1">
    <citation type="journal article" date="2014" name="Nat. Genet.">
        <title>Genome of the human hookworm Necator americanus.</title>
        <authorList>
            <person name="Tang Y.T."/>
            <person name="Gao X."/>
            <person name="Rosa B.A."/>
            <person name="Abubucker S."/>
            <person name="Hallsworth-Pepin K."/>
            <person name="Martin J."/>
            <person name="Tyagi R."/>
            <person name="Heizer E."/>
            <person name="Zhang X."/>
            <person name="Bhonagiri-Palsikar V."/>
            <person name="Minx P."/>
            <person name="Warren W.C."/>
            <person name="Wang Q."/>
            <person name="Zhan B."/>
            <person name="Hotez P.J."/>
            <person name="Sternberg P.W."/>
            <person name="Dougall A."/>
            <person name="Gaze S.T."/>
            <person name="Mulvenna J."/>
            <person name="Sotillo J."/>
            <person name="Ranganathan S."/>
            <person name="Rabelo E.M."/>
            <person name="Wilson R.K."/>
            <person name="Felgner P.L."/>
            <person name="Bethony J."/>
            <person name="Hawdon J.M."/>
            <person name="Gasser R.B."/>
            <person name="Loukas A."/>
            <person name="Mitreva M."/>
        </authorList>
    </citation>
    <scope>NUCLEOTIDE SEQUENCE [LARGE SCALE GENOMIC DNA]</scope>
</reference>
<dbReference type="KEGG" id="nai:NECAME_08062"/>
<dbReference type="AlphaFoldDB" id="W2TKU5"/>
<dbReference type="InterPro" id="IPR016024">
    <property type="entry name" value="ARM-type_fold"/>
</dbReference>